<gene>
    <name evidence="1" type="ORF">NLU13_0335</name>
</gene>
<keyword evidence="2" id="KW-1185">Reference proteome</keyword>
<reference evidence="1" key="1">
    <citation type="submission" date="2022-10" db="EMBL/GenBank/DDBJ databases">
        <title>Determination and structural analysis of whole genome sequence of Sarocladium strictum F4-1.</title>
        <authorList>
            <person name="Hu L."/>
            <person name="Jiang Y."/>
        </authorList>
    </citation>
    <scope>NUCLEOTIDE SEQUENCE</scope>
    <source>
        <strain evidence="1">F4-1</strain>
    </source>
</reference>
<evidence type="ECO:0000313" key="1">
    <source>
        <dbReference type="EMBL" id="KAK0390832.1"/>
    </source>
</evidence>
<proteinExistence type="predicted"/>
<organism evidence="1 2">
    <name type="scientific">Sarocladium strictum</name>
    <name type="common">Black bundle disease fungus</name>
    <name type="synonym">Acremonium strictum</name>
    <dbReference type="NCBI Taxonomy" id="5046"/>
    <lineage>
        <taxon>Eukaryota</taxon>
        <taxon>Fungi</taxon>
        <taxon>Dikarya</taxon>
        <taxon>Ascomycota</taxon>
        <taxon>Pezizomycotina</taxon>
        <taxon>Sordariomycetes</taxon>
        <taxon>Hypocreomycetidae</taxon>
        <taxon>Hypocreales</taxon>
        <taxon>Sarocladiaceae</taxon>
        <taxon>Sarocladium</taxon>
    </lineage>
</organism>
<comment type="caution">
    <text evidence="1">The sequence shown here is derived from an EMBL/GenBank/DDBJ whole genome shotgun (WGS) entry which is preliminary data.</text>
</comment>
<sequence length="148" mass="16063">MTYRINRIEEPCLQHVHGDPSRPEDPSNHALTITSQLLCISSKPPPKRASLLPVQDVPGEILNRLLALAPAVTSGDAELTPIQAWDLLRRKPMIGSLDLRTVMNLAETLRDSVKCHGFGAVMELGLFDLLVGDLIKKAISSSLSSGGF</sequence>
<protein>
    <submittedName>
        <fullName evidence="1">Uncharacterized protein</fullName>
    </submittedName>
</protein>
<accession>A0AA39GNV9</accession>
<dbReference type="AlphaFoldDB" id="A0AA39GNV9"/>
<evidence type="ECO:0000313" key="2">
    <source>
        <dbReference type="Proteomes" id="UP001175261"/>
    </source>
</evidence>
<dbReference type="Proteomes" id="UP001175261">
    <property type="component" value="Unassembled WGS sequence"/>
</dbReference>
<name>A0AA39GNV9_SARSR</name>
<dbReference type="EMBL" id="JAPDFR010000001">
    <property type="protein sequence ID" value="KAK0390832.1"/>
    <property type="molecule type" value="Genomic_DNA"/>
</dbReference>